<name>A6IU74_RAT</name>
<evidence type="ECO:0000313" key="3">
    <source>
        <dbReference type="Proteomes" id="UP000234681"/>
    </source>
</evidence>
<accession>A6IU74</accession>
<gene>
    <name evidence="2" type="ORF">rCG_30986</name>
</gene>
<reference evidence="3" key="1">
    <citation type="submission" date="2005-09" db="EMBL/GenBank/DDBJ databases">
        <authorList>
            <person name="Mural R.J."/>
            <person name="Li P.W."/>
            <person name="Adams M.D."/>
            <person name="Amanatides P.G."/>
            <person name="Baden-Tillson H."/>
            <person name="Barnstead M."/>
            <person name="Chin S.H."/>
            <person name="Dew I."/>
            <person name="Evans C.A."/>
            <person name="Ferriera S."/>
            <person name="Flanigan M."/>
            <person name="Fosler C."/>
            <person name="Glodek A."/>
            <person name="Gu Z."/>
            <person name="Holt R.A."/>
            <person name="Jennings D."/>
            <person name="Kraft C.L."/>
            <person name="Lu F."/>
            <person name="Nguyen T."/>
            <person name="Nusskern D.R."/>
            <person name="Pfannkoch C.M."/>
            <person name="Sitter C."/>
            <person name="Sutton G.G."/>
            <person name="Venter J.C."/>
            <person name="Wang Z."/>
            <person name="Woodage T."/>
            <person name="Zheng X.H."/>
            <person name="Zhong F."/>
        </authorList>
    </citation>
    <scope>NUCLEOTIDE SEQUENCE [LARGE SCALE GENOMIC DNA]</scope>
    <source>
        <strain>BN</strain>
        <strain evidence="3">Sprague-Dawley</strain>
    </source>
</reference>
<feature type="compositionally biased region" description="Polar residues" evidence="1">
    <location>
        <begin position="1"/>
        <end position="17"/>
    </location>
</feature>
<sequence>MTTASQTSGPSLGTVNPSLPPSLTPIRWHLLERNVLEPKSLSSRWETKACHFLLGSRTEASGTTGQRDSLGETPGAVDTAALYKTHFKIIKNLFLPE</sequence>
<protein>
    <submittedName>
        <fullName evidence="2">RCG30986, isoform CRA_b</fullName>
    </submittedName>
</protein>
<feature type="region of interest" description="Disordered" evidence="1">
    <location>
        <begin position="1"/>
        <end position="20"/>
    </location>
</feature>
<dbReference type="Proteomes" id="UP000234681">
    <property type="component" value="Chromosome 5"/>
</dbReference>
<proteinExistence type="predicted"/>
<feature type="non-terminal residue" evidence="2">
    <location>
        <position position="97"/>
    </location>
</feature>
<evidence type="ECO:0000256" key="1">
    <source>
        <dbReference type="SAM" id="MobiDB-lite"/>
    </source>
</evidence>
<organism evidence="2 3">
    <name type="scientific">Rattus norvegicus</name>
    <name type="common">Rat</name>
    <dbReference type="NCBI Taxonomy" id="10116"/>
    <lineage>
        <taxon>Eukaryota</taxon>
        <taxon>Metazoa</taxon>
        <taxon>Chordata</taxon>
        <taxon>Craniata</taxon>
        <taxon>Vertebrata</taxon>
        <taxon>Euteleostomi</taxon>
        <taxon>Mammalia</taxon>
        <taxon>Eutheria</taxon>
        <taxon>Euarchontoglires</taxon>
        <taxon>Glires</taxon>
        <taxon>Rodentia</taxon>
        <taxon>Myomorpha</taxon>
        <taxon>Muroidea</taxon>
        <taxon>Muridae</taxon>
        <taxon>Murinae</taxon>
        <taxon>Rattus</taxon>
    </lineage>
</organism>
<dbReference type="AlphaFoldDB" id="A6IU74"/>
<evidence type="ECO:0000313" key="2">
    <source>
        <dbReference type="EMBL" id="EDL81124.1"/>
    </source>
</evidence>
<dbReference type="EMBL" id="CH473968">
    <property type="protein sequence ID" value="EDL81124.1"/>
    <property type="molecule type" value="Genomic_DNA"/>
</dbReference>